<dbReference type="InterPro" id="IPR001752">
    <property type="entry name" value="Kinesin_motor_dom"/>
</dbReference>
<feature type="compositionally biased region" description="Basic residues" evidence="8">
    <location>
        <begin position="965"/>
        <end position="981"/>
    </location>
</feature>
<feature type="region of interest" description="Disordered" evidence="8">
    <location>
        <begin position="565"/>
        <end position="702"/>
    </location>
</feature>
<keyword evidence="7" id="KW-0862">Zinc</keyword>
<dbReference type="SMART" id="SM00129">
    <property type="entry name" value="KISc"/>
    <property type="match status" value="1"/>
</dbReference>
<comment type="caution">
    <text evidence="6">Lacks conserved residue(s) required for the propagation of feature annotation.</text>
</comment>
<proteinExistence type="inferred from homology"/>
<feature type="domain" description="C3H1-type" evidence="10">
    <location>
        <begin position="429"/>
        <end position="456"/>
    </location>
</feature>
<reference evidence="11" key="1">
    <citation type="submission" date="2023-10" db="EMBL/GenBank/DDBJ databases">
        <authorList>
            <person name="Chen Y."/>
            <person name="Shah S."/>
            <person name="Dougan E. K."/>
            <person name="Thang M."/>
            <person name="Chan C."/>
        </authorList>
    </citation>
    <scope>NUCLEOTIDE SEQUENCE [LARGE SCALE GENOMIC DNA]</scope>
</reference>
<feature type="compositionally biased region" description="Basic and acidic residues" evidence="8">
    <location>
        <begin position="830"/>
        <end position="851"/>
    </location>
</feature>
<feature type="compositionally biased region" description="Low complexity" evidence="8">
    <location>
        <begin position="854"/>
        <end position="874"/>
    </location>
</feature>
<comment type="subcellular location">
    <subcellularLocation>
        <location evidence="1">Cytoplasm</location>
        <location evidence="1">Cytoskeleton</location>
    </subcellularLocation>
</comment>
<sequence>MSWGGHALILYDSGPCAVHWGHRLEAEALAVLEADRRIRMVNLIRDPRSIFSSQTLSPGNTYQQLVQGTDGMVSMCDNMCENLAFRHPQVHHLQYERLVTSVNTTSAALFGFLGLPVDEKARSFVQANFDGDCDESSGTSTSGFFGDCRTNSSASLTKYKLLSNNEYAAFMAHESCRNISHAYGYDLWYYDSAATRAALLQTCWLPFVALAALRIVLGSRAERPAGAPVAPARALSADVRGPVAMEGGAPLGPAPLRDGVADPVARNLEQEIEVLMDVHGIPRADRVAISPGTEGLDAGQGRNPVTRAVTPVREHIRALEFRAQTRDGAAFAGHEDALSAHLWLRLSMLLPLNVAKTTPSLPLCTPSSLIWKHVLSICVTTMILAPNFSTMNSKQLLPPAPARLPQLSRARLLSFVTPRCNRDTAAIVSPKTGFCVPFSKGKCPKGNACKLLHMVDSRSRPDTGAPHSENSRQPQRSAQPPGSQQPHGGAARFCHKFAKTGACSYGDRCRYPHVPACSYFQAGHCAKGDACTYAHLAANAATPPQSISRPRSQDSRVYVIRSKHGALTGTRAGSQAGPERNPQPGSPPGALTGAFAGSQAGSQPGSPPGALLPGGAPPGSEHGSQTSSEPGALTGTRAGCQAGSEHGPQTSSEPGALTGAFAGSQSRSESGPQPGCSERSTFLGSEPGSQSGAEPGALPGASPAAKAMITTRALVIGLPAVFDLKLTSVVHDPSLSLQSLAESHRLGSEGEPASGDDEGAEINKSLLALKECIRAMGDRRDGRVPFRASKLTMVLRDAFVSRGPSRTVMIACISPCMTSADHSINTLRYRTNDRLKDRRRDGPRPPTERGVPEGGAPAAGGAPAPAGAGATPAEPSCPVPPRSARRSSAARPQETQPAAQPPAPRREQRASSAEETSSQLPVWRSFPGAPRRRLRWRTRRARRPARGWARPAPPGRTGHQPAARRGTRRRRRAHGGRPVRRRLPDPLGGLGRAGPRPLRAGRGGQPGGPRPPGGGGRGAAVGRPHHLAAHGRAPGSSPDARLLTAESELLSQVQQDFAHDIDGYVDRVESIARRKMEVYAAFLGDLEAFKRQLRREEVLSWSCRRPGGAEGSPLGQGLAARRPSGASQ</sequence>
<evidence type="ECO:0000256" key="2">
    <source>
        <dbReference type="ARBA" id="ARBA00022490"/>
    </source>
</evidence>
<evidence type="ECO:0000256" key="8">
    <source>
        <dbReference type="SAM" id="MobiDB-lite"/>
    </source>
</evidence>
<evidence type="ECO:0000256" key="4">
    <source>
        <dbReference type="ARBA" id="ARBA00023175"/>
    </source>
</evidence>
<keyword evidence="7" id="KW-0863">Zinc-finger</keyword>
<keyword evidence="12" id="KW-1185">Reference proteome</keyword>
<dbReference type="Gene3D" id="3.40.50.300">
    <property type="entry name" value="P-loop containing nucleotide triphosphate hydrolases"/>
    <property type="match status" value="1"/>
</dbReference>
<dbReference type="SUPFAM" id="SSF52540">
    <property type="entry name" value="P-loop containing nucleoside triphosphate hydrolases"/>
    <property type="match status" value="2"/>
</dbReference>
<feature type="domain" description="C3H1-type" evidence="10">
    <location>
        <begin position="488"/>
        <end position="516"/>
    </location>
</feature>
<dbReference type="PROSITE" id="PS50067">
    <property type="entry name" value="KINESIN_MOTOR_2"/>
    <property type="match status" value="1"/>
</dbReference>
<dbReference type="SMART" id="SM00356">
    <property type="entry name" value="ZnF_C3H1"/>
    <property type="match status" value="3"/>
</dbReference>
<organism evidence="11 12">
    <name type="scientific">Prorocentrum cordatum</name>
    <dbReference type="NCBI Taxonomy" id="2364126"/>
    <lineage>
        <taxon>Eukaryota</taxon>
        <taxon>Sar</taxon>
        <taxon>Alveolata</taxon>
        <taxon>Dinophyceae</taxon>
        <taxon>Prorocentrales</taxon>
        <taxon>Prorocentraceae</taxon>
        <taxon>Prorocentrum</taxon>
    </lineage>
</organism>
<evidence type="ECO:0000313" key="12">
    <source>
        <dbReference type="Proteomes" id="UP001189429"/>
    </source>
</evidence>
<comment type="caution">
    <text evidence="11">The sequence shown here is derived from an EMBL/GenBank/DDBJ whole genome shotgun (WGS) entry which is preliminary data.</text>
</comment>
<evidence type="ECO:0000256" key="7">
    <source>
        <dbReference type="PROSITE-ProRule" id="PRU00723"/>
    </source>
</evidence>
<feature type="region of interest" description="Disordered" evidence="8">
    <location>
        <begin position="1103"/>
        <end position="1128"/>
    </location>
</feature>
<keyword evidence="3" id="KW-0493">Microtubule</keyword>
<dbReference type="Pfam" id="PF00642">
    <property type="entry name" value="zf-CCCH"/>
    <property type="match status" value="1"/>
</dbReference>
<feature type="non-terminal residue" evidence="11">
    <location>
        <position position="1128"/>
    </location>
</feature>
<feature type="compositionally biased region" description="Gly residues" evidence="8">
    <location>
        <begin position="1001"/>
        <end position="1019"/>
    </location>
</feature>
<evidence type="ECO:0000259" key="9">
    <source>
        <dbReference type="PROSITE" id="PS50067"/>
    </source>
</evidence>
<feature type="compositionally biased region" description="Basic residues" evidence="8">
    <location>
        <begin position="930"/>
        <end position="945"/>
    </location>
</feature>
<feature type="region of interest" description="Disordered" evidence="8">
    <location>
        <begin position="828"/>
        <end position="1040"/>
    </location>
</feature>
<evidence type="ECO:0000256" key="5">
    <source>
        <dbReference type="ARBA" id="ARBA00023212"/>
    </source>
</evidence>
<dbReference type="InterPro" id="IPR036961">
    <property type="entry name" value="Kinesin_motor_dom_sf"/>
</dbReference>
<dbReference type="InterPro" id="IPR027417">
    <property type="entry name" value="P-loop_NTPase"/>
</dbReference>
<dbReference type="Gene3D" id="3.40.850.10">
    <property type="entry name" value="Kinesin motor domain"/>
    <property type="match status" value="1"/>
</dbReference>
<dbReference type="PANTHER" id="PTHR47971:SF8">
    <property type="entry name" value="KINESIN-LIKE PROTEIN"/>
    <property type="match status" value="1"/>
</dbReference>
<feature type="domain" description="C3H1-type" evidence="10">
    <location>
        <begin position="517"/>
        <end position="538"/>
    </location>
</feature>
<accession>A0ABN9X7D2</accession>
<dbReference type="PROSITE" id="PS50103">
    <property type="entry name" value="ZF_C3H1"/>
    <property type="match status" value="3"/>
</dbReference>
<feature type="compositionally biased region" description="Polar residues" evidence="8">
    <location>
        <begin position="678"/>
        <end position="692"/>
    </location>
</feature>
<feature type="compositionally biased region" description="Low complexity" evidence="8">
    <location>
        <begin position="886"/>
        <end position="898"/>
    </location>
</feature>
<feature type="zinc finger region" description="C3H1-type" evidence="7">
    <location>
        <begin position="488"/>
        <end position="516"/>
    </location>
</feature>
<dbReference type="PANTHER" id="PTHR47971">
    <property type="entry name" value="KINESIN-RELATED PROTEIN 6"/>
    <property type="match status" value="1"/>
</dbReference>
<feature type="zinc finger region" description="C3H1-type" evidence="7">
    <location>
        <begin position="517"/>
        <end position="538"/>
    </location>
</feature>
<keyword evidence="2" id="KW-0963">Cytoplasm</keyword>
<dbReference type="EMBL" id="CAUYUJ010019839">
    <property type="protein sequence ID" value="CAK0894058.1"/>
    <property type="molecule type" value="Genomic_DNA"/>
</dbReference>
<keyword evidence="4" id="KW-0505">Motor protein</keyword>
<keyword evidence="5" id="KW-0206">Cytoskeleton</keyword>
<evidence type="ECO:0000256" key="1">
    <source>
        <dbReference type="ARBA" id="ARBA00004245"/>
    </source>
</evidence>
<feature type="zinc finger region" description="C3H1-type" evidence="7">
    <location>
        <begin position="429"/>
        <end position="456"/>
    </location>
</feature>
<comment type="similarity">
    <text evidence="6">Belongs to the TRAFAC class myosin-kinesin ATPase superfamily. Kinesin family.</text>
</comment>
<feature type="compositionally biased region" description="Polar residues" evidence="8">
    <location>
        <begin position="471"/>
        <end position="486"/>
    </location>
</feature>
<feature type="compositionally biased region" description="Low complexity" evidence="8">
    <location>
        <begin position="910"/>
        <end position="919"/>
    </location>
</feature>
<dbReference type="InterPro" id="IPR000571">
    <property type="entry name" value="Znf_CCCH"/>
</dbReference>
<feature type="domain" description="Kinesin motor" evidence="9">
    <location>
        <begin position="757"/>
        <end position="836"/>
    </location>
</feature>
<protein>
    <recommendedName>
        <fullName evidence="13">Kinesin-like protein</fullName>
    </recommendedName>
</protein>
<dbReference type="Proteomes" id="UP001189429">
    <property type="component" value="Unassembled WGS sequence"/>
</dbReference>
<feature type="region of interest" description="Disordered" evidence="8">
    <location>
        <begin position="458"/>
        <end position="490"/>
    </location>
</feature>
<keyword evidence="7" id="KW-0479">Metal-binding</keyword>
<name>A0ABN9X7D2_9DINO</name>
<evidence type="ECO:0000313" key="11">
    <source>
        <dbReference type="EMBL" id="CAK0894058.1"/>
    </source>
</evidence>
<evidence type="ECO:0000259" key="10">
    <source>
        <dbReference type="PROSITE" id="PS50103"/>
    </source>
</evidence>
<dbReference type="Gene3D" id="4.10.1000.10">
    <property type="entry name" value="Zinc finger, CCCH-type"/>
    <property type="match status" value="1"/>
</dbReference>
<dbReference type="InterPro" id="IPR027640">
    <property type="entry name" value="Kinesin-like_fam"/>
</dbReference>
<evidence type="ECO:0008006" key="13">
    <source>
        <dbReference type="Google" id="ProtNLM"/>
    </source>
</evidence>
<feature type="compositionally biased region" description="Low complexity" evidence="8">
    <location>
        <begin position="596"/>
        <end position="620"/>
    </location>
</feature>
<feature type="compositionally biased region" description="Low complexity" evidence="8">
    <location>
        <begin position="946"/>
        <end position="958"/>
    </location>
</feature>
<gene>
    <name evidence="11" type="ORF">PCOR1329_LOCUS73208</name>
</gene>
<evidence type="ECO:0000256" key="6">
    <source>
        <dbReference type="PROSITE-ProRule" id="PRU00283"/>
    </source>
</evidence>
<dbReference type="Pfam" id="PF00225">
    <property type="entry name" value="Kinesin"/>
    <property type="match status" value="1"/>
</dbReference>
<evidence type="ECO:0000256" key="3">
    <source>
        <dbReference type="ARBA" id="ARBA00022701"/>
    </source>
</evidence>